<evidence type="ECO:0000313" key="2">
    <source>
        <dbReference type="EMBL" id="KPM84826.1"/>
    </source>
</evidence>
<keyword evidence="1" id="KW-0472">Membrane</keyword>
<dbReference type="OrthoDB" id="5739727at2"/>
<accession>A0A0P7DTW0</accession>
<proteinExistence type="predicted"/>
<keyword evidence="1" id="KW-1133">Transmembrane helix</keyword>
<evidence type="ECO:0000256" key="1">
    <source>
        <dbReference type="SAM" id="Phobius"/>
    </source>
</evidence>
<dbReference type="STRING" id="570156.AOG27_03295"/>
<sequence length="68" mass="7317">MNISATFLGYFVLVLFPLFAAISYFLGKRKTSTPIVVVVIGGLLGLIPLFGLIFIAVLALKQDIETTA</sequence>
<protein>
    <submittedName>
        <fullName evidence="2">Uncharacterized protein</fullName>
    </submittedName>
</protein>
<feature type="transmembrane region" description="Helical" evidence="1">
    <location>
        <begin position="33"/>
        <end position="60"/>
    </location>
</feature>
<reference evidence="2 3" key="1">
    <citation type="submission" date="2015-09" db="EMBL/GenBank/DDBJ databases">
        <title>Draft Genome Sequence of Pseudoalteromonas lipolytica UCD-48B.</title>
        <authorList>
            <person name="Krusor M."/>
            <person name="Coil D.A."/>
            <person name="Lang J.M."/>
            <person name="Eisen J.A."/>
            <person name="Alexiev A."/>
        </authorList>
    </citation>
    <scope>NUCLEOTIDE SEQUENCE [LARGE SCALE GENOMIC DNA]</scope>
    <source>
        <strain evidence="2 3">UCD-48B</strain>
    </source>
</reference>
<keyword evidence="1" id="KW-0812">Transmembrane</keyword>
<feature type="transmembrane region" description="Helical" evidence="1">
    <location>
        <begin position="7"/>
        <end position="27"/>
    </location>
</feature>
<dbReference type="AlphaFoldDB" id="A0A0P7DTW0"/>
<organism evidence="2 3">
    <name type="scientific">Pseudoalteromonas lipolytica</name>
    <dbReference type="NCBI Taxonomy" id="570156"/>
    <lineage>
        <taxon>Bacteria</taxon>
        <taxon>Pseudomonadati</taxon>
        <taxon>Pseudomonadota</taxon>
        <taxon>Gammaproteobacteria</taxon>
        <taxon>Alteromonadales</taxon>
        <taxon>Pseudoalteromonadaceae</taxon>
        <taxon>Pseudoalteromonas</taxon>
    </lineage>
</organism>
<name>A0A0P7DTW0_9GAMM</name>
<gene>
    <name evidence="2" type="ORF">AOG27_03295</name>
</gene>
<evidence type="ECO:0000313" key="3">
    <source>
        <dbReference type="Proteomes" id="UP000050378"/>
    </source>
</evidence>
<dbReference type="EMBL" id="LJTC01000002">
    <property type="protein sequence ID" value="KPM84826.1"/>
    <property type="molecule type" value="Genomic_DNA"/>
</dbReference>
<dbReference type="Proteomes" id="UP000050378">
    <property type="component" value="Unassembled WGS sequence"/>
</dbReference>
<comment type="caution">
    <text evidence="2">The sequence shown here is derived from an EMBL/GenBank/DDBJ whole genome shotgun (WGS) entry which is preliminary data.</text>
</comment>
<dbReference type="PATRIC" id="fig|570156.3.peg.657"/>
<dbReference type="RefSeq" id="WP_054551583.1">
    <property type="nucleotide sequence ID" value="NZ_LJTC01000002.1"/>
</dbReference>